<accession>A0A9Q1BWX3</accession>
<gene>
    <name evidence="2" type="ORF">HOLleu_21820</name>
</gene>
<proteinExistence type="predicted"/>
<name>A0A9Q1BWX3_HOLLE</name>
<reference evidence="2" key="1">
    <citation type="submission" date="2021-10" db="EMBL/GenBank/DDBJ databases">
        <title>Tropical sea cucumber genome reveals ecological adaptation and Cuvierian tubules defense mechanism.</title>
        <authorList>
            <person name="Chen T."/>
        </authorList>
    </citation>
    <scope>NUCLEOTIDE SEQUENCE</scope>
    <source>
        <strain evidence="2">Nanhai2018</strain>
        <tissue evidence="2">Muscle</tissue>
    </source>
</reference>
<dbReference type="AlphaFoldDB" id="A0A9Q1BWX3"/>
<feature type="chain" id="PRO_5040241177" evidence="1">
    <location>
        <begin position="22"/>
        <end position="69"/>
    </location>
</feature>
<keyword evidence="3" id="KW-1185">Reference proteome</keyword>
<keyword evidence="1" id="KW-0732">Signal</keyword>
<evidence type="ECO:0000313" key="3">
    <source>
        <dbReference type="Proteomes" id="UP001152320"/>
    </source>
</evidence>
<protein>
    <submittedName>
        <fullName evidence="2">Uncharacterized protein</fullName>
    </submittedName>
</protein>
<comment type="caution">
    <text evidence="2">The sequence shown here is derived from an EMBL/GenBank/DDBJ whole genome shotgun (WGS) entry which is preliminary data.</text>
</comment>
<evidence type="ECO:0000313" key="2">
    <source>
        <dbReference type="EMBL" id="KAJ8034818.1"/>
    </source>
</evidence>
<evidence type="ECO:0000256" key="1">
    <source>
        <dbReference type="SAM" id="SignalP"/>
    </source>
</evidence>
<dbReference type="EMBL" id="JAIZAY010000010">
    <property type="protein sequence ID" value="KAJ8034818.1"/>
    <property type="molecule type" value="Genomic_DNA"/>
</dbReference>
<sequence>MYSKTFYVLMTLLVTVALVNGLDGDEEISNEKRQRMITEPMMICPGLPLCFCYWNGERYMRLGCVANVI</sequence>
<feature type="signal peptide" evidence="1">
    <location>
        <begin position="1"/>
        <end position="21"/>
    </location>
</feature>
<dbReference type="Proteomes" id="UP001152320">
    <property type="component" value="Chromosome 10"/>
</dbReference>
<organism evidence="2 3">
    <name type="scientific">Holothuria leucospilota</name>
    <name type="common">Black long sea cucumber</name>
    <name type="synonym">Mertensiothuria leucospilota</name>
    <dbReference type="NCBI Taxonomy" id="206669"/>
    <lineage>
        <taxon>Eukaryota</taxon>
        <taxon>Metazoa</taxon>
        <taxon>Echinodermata</taxon>
        <taxon>Eleutherozoa</taxon>
        <taxon>Echinozoa</taxon>
        <taxon>Holothuroidea</taxon>
        <taxon>Aspidochirotacea</taxon>
        <taxon>Aspidochirotida</taxon>
        <taxon>Holothuriidae</taxon>
        <taxon>Holothuria</taxon>
    </lineage>
</organism>